<dbReference type="NCBIfam" id="NF005074">
    <property type="entry name" value="PRK06498.1"/>
    <property type="match status" value="1"/>
</dbReference>
<feature type="active site" description="Proton acceptor" evidence="6">
    <location>
        <position position="221"/>
    </location>
</feature>
<comment type="catalytic activity">
    <reaction evidence="3">
        <text>D-threo-isocitrate = glyoxylate + succinate</text>
        <dbReference type="Rhea" id="RHEA:13245"/>
        <dbReference type="ChEBI" id="CHEBI:15562"/>
        <dbReference type="ChEBI" id="CHEBI:30031"/>
        <dbReference type="ChEBI" id="CHEBI:36655"/>
        <dbReference type="EC" id="4.1.3.1"/>
    </reaction>
</comment>
<keyword evidence="7" id="KW-0460">Magnesium</keyword>
<comment type="cofactor">
    <cofactor evidence="7">
        <name>Mg(2+)</name>
        <dbReference type="ChEBI" id="CHEBI:18420"/>
    </cofactor>
    <text evidence="7">Can also use Mn(2+) ion.</text>
</comment>
<evidence type="ECO:0000313" key="9">
    <source>
        <dbReference type="Proteomes" id="UP000460626"/>
    </source>
</evidence>
<dbReference type="InterPro" id="IPR015813">
    <property type="entry name" value="Pyrv/PenolPyrv_kinase-like_dom"/>
</dbReference>
<evidence type="ECO:0000256" key="3">
    <source>
        <dbReference type="ARBA" id="ARBA00023531"/>
    </source>
</evidence>
<dbReference type="GO" id="GO:0019752">
    <property type="term" value="P:carboxylic acid metabolic process"/>
    <property type="evidence" value="ECO:0007669"/>
    <property type="project" value="InterPro"/>
</dbReference>
<dbReference type="PIRSF" id="PIRSF001362">
    <property type="entry name" value="Isocit_lyase"/>
    <property type="match status" value="1"/>
</dbReference>
<keyword evidence="2 8" id="KW-0456">Lyase</keyword>
<comment type="caution">
    <text evidence="8">The sequence shown here is derived from an EMBL/GenBank/DDBJ whole genome shotgun (WGS) entry which is preliminary data.</text>
</comment>
<dbReference type="Pfam" id="PF00463">
    <property type="entry name" value="ICL"/>
    <property type="match status" value="3"/>
</dbReference>
<gene>
    <name evidence="8" type="ORF">GRI62_10965</name>
</gene>
<name>A0A845A1U8_9SPHN</name>
<evidence type="ECO:0000256" key="4">
    <source>
        <dbReference type="ARBA" id="ARBA00031022"/>
    </source>
</evidence>
<evidence type="ECO:0000256" key="1">
    <source>
        <dbReference type="ARBA" id="ARBA00017446"/>
    </source>
</evidence>
<accession>A0A845A1U8</accession>
<dbReference type="SUPFAM" id="SSF51621">
    <property type="entry name" value="Phosphoenolpyruvate/pyruvate domain"/>
    <property type="match status" value="1"/>
</dbReference>
<evidence type="ECO:0000256" key="5">
    <source>
        <dbReference type="ARBA" id="ARBA00031921"/>
    </source>
</evidence>
<dbReference type="CDD" id="cd00377">
    <property type="entry name" value="ICL_PEPM"/>
    <property type="match status" value="1"/>
</dbReference>
<keyword evidence="9" id="KW-1185">Reference proteome</keyword>
<dbReference type="GO" id="GO:0046872">
    <property type="term" value="F:metal ion binding"/>
    <property type="evidence" value="ECO:0007669"/>
    <property type="project" value="UniProtKB-KW"/>
</dbReference>
<dbReference type="PANTHER" id="PTHR21631">
    <property type="entry name" value="ISOCITRATE LYASE/MALATE SYNTHASE"/>
    <property type="match status" value="1"/>
</dbReference>
<evidence type="ECO:0000313" key="8">
    <source>
        <dbReference type="EMBL" id="MXO94115.1"/>
    </source>
</evidence>
<evidence type="ECO:0000256" key="2">
    <source>
        <dbReference type="ARBA" id="ARBA00023239"/>
    </source>
</evidence>
<dbReference type="OrthoDB" id="8629576at2"/>
<reference evidence="8 9" key="1">
    <citation type="submission" date="2019-12" db="EMBL/GenBank/DDBJ databases">
        <title>Genomic-based taxomic classification of the family Erythrobacteraceae.</title>
        <authorList>
            <person name="Xu L."/>
        </authorList>
    </citation>
    <scope>NUCLEOTIDE SEQUENCE [LARGE SCALE GENOMIC DNA]</scope>
    <source>
        <strain evidence="8 9">RC4-10-4</strain>
    </source>
</reference>
<feature type="binding site" evidence="7">
    <location>
        <position position="183"/>
    </location>
    <ligand>
        <name>Mg(2+)</name>
        <dbReference type="ChEBI" id="CHEBI:18420"/>
    </ligand>
</feature>
<protein>
    <recommendedName>
        <fullName evidence="1">Isocitrate lyase</fullName>
    </recommendedName>
    <alternativeName>
        <fullName evidence="4">Isocitrase</fullName>
    </alternativeName>
    <alternativeName>
        <fullName evidence="5">Isocitratase</fullName>
    </alternativeName>
</protein>
<proteinExistence type="predicted"/>
<dbReference type="Proteomes" id="UP000460626">
    <property type="component" value="Unassembled WGS sequence"/>
</dbReference>
<dbReference type="EMBL" id="WTYH01000001">
    <property type="protein sequence ID" value="MXO94115.1"/>
    <property type="molecule type" value="Genomic_DNA"/>
</dbReference>
<dbReference type="InterPro" id="IPR039556">
    <property type="entry name" value="ICL/PEPM"/>
</dbReference>
<dbReference type="Gene3D" id="3.20.20.60">
    <property type="entry name" value="Phosphoenolpyruvate-binding domains"/>
    <property type="match status" value="1"/>
</dbReference>
<evidence type="ECO:0000256" key="6">
    <source>
        <dbReference type="PIRSR" id="PIRSR001362-1"/>
    </source>
</evidence>
<dbReference type="PANTHER" id="PTHR21631:SF3">
    <property type="entry name" value="BIFUNCTIONAL GLYOXYLATE CYCLE PROTEIN"/>
    <property type="match status" value="1"/>
</dbReference>
<evidence type="ECO:0000256" key="7">
    <source>
        <dbReference type="PIRSR" id="PIRSR001362-3"/>
    </source>
</evidence>
<dbReference type="RefSeq" id="WP_131453373.1">
    <property type="nucleotide sequence ID" value="NZ_BMJK01000002.1"/>
</dbReference>
<organism evidence="8 9">
    <name type="scientific">Aurantiacibacter arachoides</name>
    <dbReference type="NCBI Taxonomy" id="1850444"/>
    <lineage>
        <taxon>Bacteria</taxon>
        <taxon>Pseudomonadati</taxon>
        <taxon>Pseudomonadota</taxon>
        <taxon>Alphaproteobacteria</taxon>
        <taxon>Sphingomonadales</taxon>
        <taxon>Erythrobacteraceae</taxon>
        <taxon>Aurantiacibacter</taxon>
    </lineage>
</organism>
<dbReference type="GO" id="GO:0004451">
    <property type="term" value="F:isocitrate lyase activity"/>
    <property type="evidence" value="ECO:0007669"/>
    <property type="project" value="UniProtKB-EC"/>
</dbReference>
<keyword evidence="7" id="KW-0479">Metal-binding</keyword>
<dbReference type="AlphaFoldDB" id="A0A845A1U8"/>
<dbReference type="InterPro" id="IPR040442">
    <property type="entry name" value="Pyrv_kinase-like_dom_sf"/>
</dbReference>
<dbReference type="InterPro" id="IPR006254">
    <property type="entry name" value="Isocitrate_lyase"/>
</dbReference>
<sequence length="531" mass="58350">MTYASTIAQMRHSADTAGATWAGVDPVAAARMRVQNRFPTGLDIARYTAAIMRADMAAYDADPAAYTQSLGCWHGFIGQQKMIAIKKHFGTTKGRYLYLSGWMIAALRSEFGPLPDQSMHEKTSVPALIAELYTFLRQADARELGGLFGELDAAKAAGDAVSTHRLLHAIDAHQTHVVPIIADIDAGFGNAEATYLLAKKMIEAGACAIQVENQVSDEKQCGHQDGKVTVPHEDFLQKIRAIRYAFLELGVEDGIIVARTDSLGAGLTKQIAFTREPGDLGDQYNAFLDCEEVDPADIGTGEVLVSREGRLLRPRRLPSNLYQFRPGTGEDRCVLDCTTSLQNGADLLWIETEKPHIEQIAGMVDRIRAVVPDAKLVYNNSPSFNWTLNFRQQVFDAWQAEGRDLAAYDRARLMSVDYDATDLGVEADERIRTFQADAARRAGIFHHLITLPTYHTAALSTDNLARRYFGEEGMLGYVRQVQREEIRQGIACVRHQNMAGSDLGDAHKEAFAGEAALKAGGAHNTMNQFAA</sequence>